<comment type="similarity">
    <text evidence="2">Belongs to the ATP-dependent AMP-binding enzyme family.</text>
</comment>
<dbReference type="Proteomes" id="UP001231518">
    <property type="component" value="Chromosome 3"/>
</dbReference>
<dbReference type="InterPro" id="IPR042099">
    <property type="entry name" value="ANL_N_sf"/>
</dbReference>
<feature type="domain" description="AMP-binding enzyme C-terminal" evidence="14">
    <location>
        <begin position="507"/>
        <end position="582"/>
    </location>
</feature>
<sequence length="593" mass="65431">MALINRNDKRRFEKISSVLRLLNSKMASAVRSKVLKVINKQNHGIISTVVRQKSSYPPEKNLLTSAFKDLPVTGYTANDFVWQNLDRWPDKTATVCAVTGRGYTYAQTHKMSVAFAASLRTKLKLQNDDKVAIILPNLPEYPVTILGVLQAGCIASMMNPVYTADELKRQIQLVKCKAVVTSQISYANVKKALTELKLDIPIILTDNEGLPEGTIKFAEFAQDFGLDTSCLKSVHRGPKDLAILPFSSGTTGFPKGVVLTHESVVAMNQQIADPEIIAIKETSATNQAVLPAILPFFHIFGFNALMMNQLSLGVKLVTLPYFKPELFLQTLVQHKAEVLFIVPPMVVFLGKHPAVTSKHLESVYGIISGAAPVSKGDAQAVLAKNPNILFRQGYGLTETNGACTIGKNDDTNHSSVGHVLGSAEVKIADLTTQEALGPGEEGEIWYRGPNVMARYYENEEATKEVLTEDGWYKTGDIGKYDENKYLYVTDRLKELIKVKGFQVPPAELEMVLRTHPKVLDCAVLGIPDPISGEVPKAFIVPQPGQTVNEEEILEHINTKVTVYKKIKSVQFVSEIPKNPAGKILRKKLKELYC</sequence>
<keyword evidence="11" id="KW-0599">Photoprotein</keyword>
<comment type="caution">
    <text evidence="15">The sequence shown here is derived from an EMBL/GenBank/DDBJ whole genome shotgun (WGS) entry which is preliminary data.</text>
</comment>
<evidence type="ECO:0000259" key="13">
    <source>
        <dbReference type="Pfam" id="PF00501"/>
    </source>
</evidence>
<evidence type="ECO:0000256" key="6">
    <source>
        <dbReference type="ARBA" id="ARBA00022840"/>
    </source>
</evidence>
<keyword evidence="6" id="KW-0067">ATP-binding</keyword>
<evidence type="ECO:0000259" key="14">
    <source>
        <dbReference type="Pfam" id="PF13193"/>
    </source>
</evidence>
<protein>
    <recommendedName>
        <fullName evidence="4">Luciferin 4-monooxygenase</fullName>
        <ecNumber evidence="3">1.13.12.7</ecNumber>
    </recommendedName>
</protein>
<dbReference type="EC" id="1.13.12.7" evidence="3"/>
<evidence type="ECO:0000256" key="1">
    <source>
        <dbReference type="ARBA" id="ARBA00004275"/>
    </source>
</evidence>
<evidence type="ECO:0000313" key="16">
    <source>
        <dbReference type="Proteomes" id="UP001231518"/>
    </source>
</evidence>
<keyword evidence="9" id="KW-0576">Peroxisome</keyword>
<evidence type="ECO:0000256" key="12">
    <source>
        <dbReference type="ARBA" id="ARBA00048497"/>
    </source>
</evidence>
<keyword evidence="10" id="KW-0455">Luminescence</keyword>
<organism evidence="15 16">
    <name type="scientific">Mythimna separata</name>
    <name type="common">Oriental armyworm</name>
    <name type="synonym">Pseudaletia separata</name>
    <dbReference type="NCBI Taxonomy" id="271217"/>
    <lineage>
        <taxon>Eukaryota</taxon>
        <taxon>Metazoa</taxon>
        <taxon>Ecdysozoa</taxon>
        <taxon>Arthropoda</taxon>
        <taxon>Hexapoda</taxon>
        <taxon>Insecta</taxon>
        <taxon>Pterygota</taxon>
        <taxon>Neoptera</taxon>
        <taxon>Endopterygota</taxon>
        <taxon>Lepidoptera</taxon>
        <taxon>Glossata</taxon>
        <taxon>Ditrysia</taxon>
        <taxon>Noctuoidea</taxon>
        <taxon>Noctuidae</taxon>
        <taxon>Noctuinae</taxon>
        <taxon>Hadenini</taxon>
        <taxon>Mythimna</taxon>
    </lineage>
</organism>
<dbReference type="SUPFAM" id="SSF56801">
    <property type="entry name" value="Acetyl-CoA synthetase-like"/>
    <property type="match status" value="1"/>
</dbReference>
<evidence type="ECO:0000256" key="3">
    <source>
        <dbReference type="ARBA" id="ARBA00012532"/>
    </source>
</evidence>
<dbReference type="InterPro" id="IPR025110">
    <property type="entry name" value="AMP-bd_C"/>
</dbReference>
<dbReference type="CDD" id="cd05911">
    <property type="entry name" value="Firefly_Luc_like"/>
    <property type="match status" value="1"/>
</dbReference>
<dbReference type="GO" id="GO:0046949">
    <property type="term" value="P:fatty-acyl-CoA biosynthetic process"/>
    <property type="evidence" value="ECO:0007669"/>
    <property type="project" value="TreeGrafter"/>
</dbReference>
<evidence type="ECO:0000256" key="7">
    <source>
        <dbReference type="ARBA" id="ARBA00023002"/>
    </source>
</evidence>
<dbReference type="EMBL" id="JARGEI010000014">
    <property type="protein sequence ID" value="KAJ8720359.1"/>
    <property type="molecule type" value="Genomic_DNA"/>
</dbReference>
<dbReference type="PROSITE" id="PS00455">
    <property type="entry name" value="AMP_BINDING"/>
    <property type="match status" value="1"/>
</dbReference>
<evidence type="ECO:0000256" key="8">
    <source>
        <dbReference type="ARBA" id="ARBA00023033"/>
    </source>
</evidence>
<dbReference type="GO" id="GO:0004497">
    <property type="term" value="F:monooxygenase activity"/>
    <property type="evidence" value="ECO:0007669"/>
    <property type="project" value="UniProtKB-KW"/>
</dbReference>
<evidence type="ECO:0000256" key="4">
    <source>
        <dbReference type="ARBA" id="ARBA00019043"/>
    </source>
</evidence>
<dbReference type="Pfam" id="PF13193">
    <property type="entry name" value="AMP-binding_C"/>
    <property type="match status" value="1"/>
</dbReference>
<gene>
    <name evidence="15" type="ORF">PYW07_012402</name>
</gene>
<evidence type="ECO:0000256" key="10">
    <source>
        <dbReference type="ARBA" id="ARBA00023223"/>
    </source>
</evidence>
<keyword evidence="8" id="KW-0503">Monooxygenase</keyword>
<dbReference type="Gene3D" id="3.40.50.12780">
    <property type="entry name" value="N-terminal domain of ligase-like"/>
    <property type="match status" value="1"/>
</dbReference>
<dbReference type="PANTHER" id="PTHR24096">
    <property type="entry name" value="LONG-CHAIN-FATTY-ACID--COA LIGASE"/>
    <property type="match status" value="1"/>
</dbReference>
<dbReference type="InterPro" id="IPR000873">
    <property type="entry name" value="AMP-dep_synth/lig_dom"/>
</dbReference>
<comment type="subcellular location">
    <subcellularLocation>
        <location evidence="1">Peroxisome</location>
    </subcellularLocation>
</comment>
<dbReference type="InterPro" id="IPR020845">
    <property type="entry name" value="AMP-binding_CS"/>
</dbReference>
<dbReference type="GO" id="GO:0005777">
    <property type="term" value="C:peroxisome"/>
    <property type="evidence" value="ECO:0007669"/>
    <property type="project" value="UniProtKB-SubCell"/>
</dbReference>
<keyword evidence="5" id="KW-0547">Nucleotide-binding</keyword>
<reference evidence="15" key="1">
    <citation type="submission" date="2023-03" db="EMBL/GenBank/DDBJ databases">
        <title>Chromosome-level genomes of two armyworms, Mythimna separata and Mythimna loreyi, provide insights into the biosynthesis and reception of sex pheromones.</title>
        <authorList>
            <person name="Zhao H."/>
        </authorList>
    </citation>
    <scope>NUCLEOTIDE SEQUENCE</scope>
    <source>
        <strain evidence="15">BeijingLab</strain>
        <tissue evidence="15">Pupa</tissue>
    </source>
</reference>
<feature type="domain" description="AMP-dependent synthetase/ligase" evidence="13">
    <location>
        <begin position="83"/>
        <end position="456"/>
    </location>
</feature>
<dbReference type="FunFam" id="3.30.300.30:FF:000007">
    <property type="entry name" value="4-coumarate--CoA ligase 2"/>
    <property type="match status" value="1"/>
</dbReference>
<keyword evidence="16" id="KW-1185">Reference proteome</keyword>
<name>A0AAD8DTQ6_MYTSE</name>
<dbReference type="GO" id="GO:0005524">
    <property type="term" value="F:ATP binding"/>
    <property type="evidence" value="ECO:0007669"/>
    <property type="project" value="UniProtKB-KW"/>
</dbReference>
<proteinExistence type="inferred from homology"/>
<dbReference type="Gene3D" id="3.30.300.30">
    <property type="match status" value="1"/>
</dbReference>
<evidence type="ECO:0000256" key="2">
    <source>
        <dbReference type="ARBA" id="ARBA00006432"/>
    </source>
</evidence>
<dbReference type="GO" id="GO:0008218">
    <property type="term" value="P:bioluminescence"/>
    <property type="evidence" value="ECO:0007669"/>
    <property type="project" value="UniProtKB-KW"/>
</dbReference>
<dbReference type="PANTHER" id="PTHR24096:SF422">
    <property type="entry name" value="BCDNA.GH02901"/>
    <property type="match status" value="1"/>
</dbReference>
<evidence type="ECO:0000313" key="15">
    <source>
        <dbReference type="EMBL" id="KAJ8720359.1"/>
    </source>
</evidence>
<evidence type="ECO:0000256" key="11">
    <source>
        <dbReference type="ARBA" id="ARBA00023262"/>
    </source>
</evidence>
<comment type="catalytic activity">
    <reaction evidence="12">
        <text>firefly D-luciferin + ATP + O2 = firefly oxyluciferin + hnu + AMP + CO2 + diphosphate</text>
        <dbReference type="Rhea" id="RHEA:10732"/>
        <dbReference type="ChEBI" id="CHEBI:15379"/>
        <dbReference type="ChEBI" id="CHEBI:16526"/>
        <dbReference type="ChEBI" id="CHEBI:16792"/>
        <dbReference type="ChEBI" id="CHEBI:30212"/>
        <dbReference type="ChEBI" id="CHEBI:30616"/>
        <dbReference type="ChEBI" id="CHEBI:33019"/>
        <dbReference type="ChEBI" id="CHEBI:58038"/>
        <dbReference type="ChEBI" id="CHEBI:456215"/>
        <dbReference type="EC" id="1.13.12.7"/>
    </reaction>
</comment>
<evidence type="ECO:0000256" key="9">
    <source>
        <dbReference type="ARBA" id="ARBA00023140"/>
    </source>
</evidence>
<keyword evidence="7" id="KW-0560">Oxidoreductase</keyword>
<evidence type="ECO:0000256" key="5">
    <source>
        <dbReference type="ARBA" id="ARBA00022741"/>
    </source>
</evidence>
<dbReference type="GO" id="GO:0004467">
    <property type="term" value="F:long-chain fatty acid-CoA ligase activity"/>
    <property type="evidence" value="ECO:0007669"/>
    <property type="project" value="TreeGrafter"/>
</dbReference>
<dbReference type="InterPro" id="IPR045851">
    <property type="entry name" value="AMP-bd_C_sf"/>
</dbReference>
<dbReference type="Pfam" id="PF00501">
    <property type="entry name" value="AMP-binding"/>
    <property type="match status" value="1"/>
</dbReference>
<dbReference type="FunFam" id="3.40.50.12780:FF:000003">
    <property type="entry name" value="Long-chain-fatty-acid--CoA ligase FadD"/>
    <property type="match status" value="1"/>
</dbReference>
<dbReference type="AlphaFoldDB" id="A0AAD8DTQ6"/>
<accession>A0AAD8DTQ6</accession>